<dbReference type="GO" id="GO:0003824">
    <property type="term" value="F:catalytic activity"/>
    <property type="evidence" value="ECO:0007669"/>
    <property type="project" value="InterPro"/>
</dbReference>
<comment type="subcellular location">
    <subcellularLocation>
        <location evidence="1">Nucleus</location>
    </subcellularLocation>
</comment>
<evidence type="ECO:0000256" key="1">
    <source>
        <dbReference type="ARBA" id="ARBA00004123"/>
    </source>
</evidence>
<dbReference type="PANTHER" id="PTHR15074:SF0">
    <property type="entry name" value="METHYL-CPG-BINDING DOMAIN PROTEIN 4-LIKE PROTEIN"/>
    <property type="match status" value="1"/>
</dbReference>
<dbReference type="InterPro" id="IPR045138">
    <property type="entry name" value="MeCP2/MBD4"/>
</dbReference>
<feature type="region of interest" description="Disordered" evidence="3">
    <location>
        <begin position="1"/>
        <end position="52"/>
    </location>
</feature>
<reference evidence="5" key="1">
    <citation type="journal article" date="2020" name="Stud. Mycol.">
        <title>101 Dothideomycetes genomes: A test case for predicting lifestyles and emergence of pathogens.</title>
        <authorList>
            <person name="Haridas S."/>
            <person name="Albert R."/>
            <person name="Binder M."/>
            <person name="Bloem J."/>
            <person name="LaButti K."/>
            <person name="Salamov A."/>
            <person name="Andreopoulos B."/>
            <person name="Baker S."/>
            <person name="Barry K."/>
            <person name="Bills G."/>
            <person name="Bluhm B."/>
            <person name="Cannon C."/>
            <person name="Castanera R."/>
            <person name="Culley D."/>
            <person name="Daum C."/>
            <person name="Ezra D."/>
            <person name="Gonzalez J."/>
            <person name="Henrissat B."/>
            <person name="Kuo A."/>
            <person name="Liang C."/>
            <person name="Lipzen A."/>
            <person name="Lutzoni F."/>
            <person name="Magnuson J."/>
            <person name="Mondo S."/>
            <person name="Nolan M."/>
            <person name="Ohm R."/>
            <person name="Pangilinan J."/>
            <person name="Park H.-J."/>
            <person name="Ramirez L."/>
            <person name="Alfaro M."/>
            <person name="Sun H."/>
            <person name="Tritt A."/>
            <person name="Yoshinaga Y."/>
            <person name="Zwiers L.-H."/>
            <person name="Turgeon B."/>
            <person name="Goodwin S."/>
            <person name="Spatafora J."/>
            <person name="Crous P."/>
            <person name="Grigoriev I."/>
        </authorList>
    </citation>
    <scope>NUCLEOTIDE SEQUENCE [LARGE SCALE GENOMIC DNA]</scope>
    <source>
        <strain evidence="5">CECT 20119</strain>
    </source>
</reference>
<feature type="non-terminal residue" evidence="4">
    <location>
        <position position="272"/>
    </location>
</feature>
<dbReference type="GO" id="GO:0003677">
    <property type="term" value="F:DNA binding"/>
    <property type="evidence" value="ECO:0007669"/>
    <property type="project" value="InterPro"/>
</dbReference>
<evidence type="ECO:0000313" key="4">
    <source>
        <dbReference type="EMBL" id="KAF2222180.1"/>
    </source>
</evidence>
<gene>
    <name evidence="4" type="ORF">BDZ85DRAFT_201159</name>
</gene>
<evidence type="ECO:0000256" key="3">
    <source>
        <dbReference type="SAM" id="MobiDB-lite"/>
    </source>
</evidence>
<evidence type="ECO:0000313" key="5">
    <source>
        <dbReference type="Proteomes" id="UP000799538"/>
    </source>
</evidence>
<dbReference type="Gene3D" id="1.10.340.30">
    <property type="entry name" value="Hypothetical protein, domain 2"/>
    <property type="match status" value="1"/>
</dbReference>
<name>A0A6A6G9Y2_9PEZI</name>
<dbReference type="GO" id="GO:0005634">
    <property type="term" value="C:nucleus"/>
    <property type="evidence" value="ECO:0007669"/>
    <property type="project" value="UniProtKB-SubCell"/>
</dbReference>
<evidence type="ECO:0000256" key="2">
    <source>
        <dbReference type="ARBA" id="ARBA00023242"/>
    </source>
</evidence>
<dbReference type="OrthoDB" id="10265068at2759"/>
<dbReference type="EMBL" id="ML992509">
    <property type="protein sequence ID" value="KAF2222180.1"/>
    <property type="molecule type" value="Genomic_DNA"/>
</dbReference>
<keyword evidence="5" id="KW-1185">Reference proteome</keyword>
<organism evidence="4 5">
    <name type="scientific">Elsinoe ampelina</name>
    <dbReference type="NCBI Taxonomy" id="302913"/>
    <lineage>
        <taxon>Eukaryota</taxon>
        <taxon>Fungi</taxon>
        <taxon>Dikarya</taxon>
        <taxon>Ascomycota</taxon>
        <taxon>Pezizomycotina</taxon>
        <taxon>Dothideomycetes</taxon>
        <taxon>Dothideomycetidae</taxon>
        <taxon>Myriangiales</taxon>
        <taxon>Elsinoaceae</taxon>
        <taxon>Elsinoe</taxon>
    </lineage>
</organism>
<dbReference type="PANTHER" id="PTHR15074">
    <property type="entry name" value="METHYL-CPG-BINDING PROTEIN"/>
    <property type="match status" value="1"/>
</dbReference>
<accession>A0A6A6G9Y2</accession>
<dbReference type="Proteomes" id="UP000799538">
    <property type="component" value="Unassembled WGS sequence"/>
</dbReference>
<dbReference type="SUPFAM" id="SSF48150">
    <property type="entry name" value="DNA-glycosylase"/>
    <property type="match status" value="1"/>
</dbReference>
<dbReference type="GO" id="GO:0006281">
    <property type="term" value="P:DNA repair"/>
    <property type="evidence" value="ECO:0007669"/>
    <property type="project" value="InterPro"/>
</dbReference>
<keyword evidence="2" id="KW-0539">Nucleus</keyword>
<dbReference type="AlphaFoldDB" id="A0A6A6G9Y2"/>
<dbReference type="InterPro" id="IPR011257">
    <property type="entry name" value="DNA_glycosylase"/>
</dbReference>
<proteinExistence type="predicted"/>
<feature type="compositionally biased region" description="Basic residues" evidence="3">
    <location>
        <begin position="9"/>
        <end position="20"/>
    </location>
</feature>
<sequence length="272" mass="30771">MEGSQANRTPKKSPKKRKRTSTTSDHFKSPTSTKRKKQKTGTTGRVPAGQSAVIFPPTTADSFGIVQERLWQDPFSLLIAVLFLNKTAGKSSMPVYREVIKKYPTPEALSKANWDELFGMVKRLGLQTQRTNKLIKLANHWVDKPPEVGVRYRTLHYPAQGDGKQWKPSHVEGDAEDCAGALEIGKLPGCGRYARDSWRIFCRDVLRGVASDYNGKDAVEGFEPEWKRVLPEDKELRAFLRWMWLKEGFVWDEMTGEKHAAGPDLLEKARLG</sequence>
<protein>
    <submittedName>
        <fullName evidence="4">DNA glycosylase</fullName>
    </submittedName>
</protein>